<dbReference type="STRING" id="216903.SAMN05444371_3354"/>
<sequence length="107" mass="11909">MSVKYVSEEVKEALKKEHGEKLKSVIIPLDDDSTEEIEILVVVPSRAVAGQALRFISSDPKKYMEILVKNCVVTDKELIMGDDALFFSTAPMIAELLPIRQGKFGKV</sequence>
<dbReference type="Proteomes" id="UP000184498">
    <property type="component" value="Unassembled WGS sequence"/>
</dbReference>
<evidence type="ECO:0000313" key="2">
    <source>
        <dbReference type="Proteomes" id="UP000184498"/>
    </source>
</evidence>
<dbReference type="AlphaFoldDB" id="A0A1M6UKG3"/>
<keyword evidence="2" id="KW-1185">Reference proteome</keyword>
<accession>A0A1M6UKG3</accession>
<protein>
    <submittedName>
        <fullName evidence="1">Uncharacterized protein</fullName>
    </submittedName>
</protein>
<evidence type="ECO:0000313" key="1">
    <source>
        <dbReference type="EMBL" id="SHK69735.1"/>
    </source>
</evidence>
<dbReference type="OrthoDB" id="1093916at2"/>
<name>A0A1M6UKG3_9FLAO</name>
<dbReference type="RefSeq" id="WP_073000286.1">
    <property type="nucleotide sequence ID" value="NZ_FRAM01000005.1"/>
</dbReference>
<gene>
    <name evidence="1" type="ORF">SAMN05444371_3354</name>
</gene>
<organism evidence="1 2">
    <name type="scientific">Epilithonimonas mollis</name>
    <dbReference type="NCBI Taxonomy" id="216903"/>
    <lineage>
        <taxon>Bacteria</taxon>
        <taxon>Pseudomonadati</taxon>
        <taxon>Bacteroidota</taxon>
        <taxon>Flavobacteriia</taxon>
        <taxon>Flavobacteriales</taxon>
        <taxon>Weeksellaceae</taxon>
        <taxon>Chryseobacterium group</taxon>
        <taxon>Epilithonimonas</taxon>
    </lineage>
</organism>
<proteinExistence type="predicted"/>
<dbReference type="EMBL" id="FRAM01000005">
    <property type="protein sequence ID" value="SHK69735.1"/>
    <property type="molecule type" value="Genomic_DNA"/>
</dbReference>
<reference evidence="2" key="1">
    <citation type="submission" date="2016-11" db="EMBL/GenBank/DDBJ databases">
        <authorList>
            <person name="Varghese N."/>
            <person name="Submissions S."/>
        </authorList>
    </citation>
    <scope>NUCLEOTIDE SEQUENCE [LARGE SCALE GENOMIC DNA]</scope>
    <source>
        <strain evidence="2">DSM 18016</strain>
    </source>
</reference>